<reference evidence="2" key="1">
    <citation type="submission" date="2021-01" db="EMBL/GenBank/DDBJ databases">
        <authorList>
            <consortium name="Genoscope - CEA"/>
            <person name="William W."/>
        </authorList>
    </citation>
    <scope>NUCLEOTIDE SEQUENCE</scope>
</reference>
<dbReference type="OrthoDB" id="296583at2759"/>
<dbReference type="Proteomes" id="UP000683925">
    <property type="component" value="Unassembled WGS sequence"/>
</dbReference>
<dbReference type="EMBL" id="CAJJDP010000128">
    <property type="protein sequence ID" value="CAD8202975.1"/>
    <property type="molecule type" value="Genomic_DNA"/>
</dbReference>
<comment type="caution">
    <text evidence="2">The sequence shown here is derived from an EMBL/GenBank/DDBJ whole genome shotgun (WGS) entry which is preliminary data.</text>
</comment>
<name>A0A8S1XP97_PAROT</name>
<evidence type="ECO:0000313" key="3">
    <source>
        <dbReference type="Proteomes" id="UP000683925"/>
    </source>
</evidence>
<dbReference type="InterPro" id="IPR006615">
    <property type="entry name" value="Pept_C19_DUSP"/>
</dbReference>
<gene>
    <name evidence="2" type="ORF">POCTA_138.1.T1280178</name>
</gene>
<sequence length="300" mass="35349">MMTEEDFLNGYMSRNHRISEGYAYAISAVWYRQFERFLQNPSGVDVSRFNKIQNANIVQRSMDKSVSLKQYSLPPYQQINYSHVYGLKPDAQYHVDFLIVSIDVWHFFKQYYGADYDVIVFVTKLHPQITNYIQCDNLEEGLCVCKEIINIIFVIIFPRNTTVMQAIFTPISPWMDLMKLRTFLFAMYNLGTDTIKFTNEAYIYFNKKKVPFKGNRILHDIGITQDLQIVMACQNLLMQDIEEEVETDGEEQQLEQNLHDKQEFLDILEKALDEQSTLQLSIKSIENIQQTLEQNDFFQI</sequence>
<evidence type="ECO:0000313" key="2">
    <source>
        <dbReference type="EMBL" id="CAD8202975.1"/>
    </source>
</evidence>
<keyword evidence="3" id="KW-1185">Reference proteome</keyword>
<feature type="domain" description="DUSP" evidence="1">
    <location>
        <begin position="1"/>
        <end position="124"/>
    </location>
</feature>
<accession>A0A8S1XP97</accession>
<proteinExistence type="predicted"/>
<organism evidence="2 3">
    <name type="scientific">Paramecium octaurelia</name>
    <dbReference type="NCBI Taxonomy" id="43137"/>
    <lineage>
        <taxon>Eukaryota</taxon>
        <taxon>Sar</taxon>
        <taxon>Alveolata</taxon>
        <taxon>Ciliophora</taxon>
        <taxon>Intramacronucleata</taxon>
        <taxon>Oligohymenophorea</taxon>
        <taxon>Peniculida</taxon>
        <taxon>Parameciidae</taxon>
        <taxon>Paramecium</taxon>
    </lineage>
</organism>
<dbReference type="AlphaFoldDB" id="A0A8S1XP97"/>
<dbReference type="Pfam" id="PF06337">
    <property type="entry name" value="DUSP"/>
    <property type="match status" value="1"/>
</dbReference>
<dbReference type="PROSITE" id="PS51283">
    <property type="entry name" value="DUSP"/>
    <property type="match status" value="1"/>
</dbReference>
<dbReference type="OMA" id="FVIIFPR"/>
<dbReference type="GO" id="GO:0004843">
    <property type="term" value="F:cysteine-type deubiquitinase activity"/>
    <property type="evidence" value="ECO:0007669"/>
    <property type="project" value="InterPro"/>
</dbReference>
<evidence type="ECO:0000259" key="1">
    <source>
        <dbReference type="PROSITE" id="PS51283"/>
    </source>
</evidence>
<protein>
    <recommendedName>
        <fullName evidence="1">DUSP domain-containing protein</fullName>
    </recommendedName>
</protein>